<comment type="caution">
    <text evidence="2">The sequence shown here is derived from an EMBL/GenBank/DDBJ whole genome shotgun (WGS) entry which is preliminary data.</text>
</comment>
<feature type="compositionally biased region" description="Basic and acidic residues" evidence="1">
    <location>
        <begin position="168"/>
        <end position="180"/>
    </location>
</feature>
<gene>
    <name evidence="2" type="ORF">RF55_16812</name>
</gene>
<feature type="compositionally biased region" description="Low complexity" evidence="1">
    <location>
        <begin position="183"/>
        <end position="202"/>
    </location>
</feature>
<evidence type="ECO:0000313" key="2">
    <source>
        <dbReference type="EMBL" id="KMQ84961.1"/>
    </source>
</evidence>
<dbReference type="AlphaFoldDB" id="A0A0J7K444"/>
<name>A0A0J7K444_LASNI</name>
<protein>
    <submittedName>
        <fullName evidence="2">Paired box pox-neuro protein</fullName>
    </submittedName>
</protein>
<dbReference type="OrthoDB" id="3225452at2759"/>
<evidence type="ECO:0000256" key="1">
    <source>
        <dbReference type="SAM" id="MobiDB-lite"/>
    </source>
</evidence>
<dbReference type="EMBL" id="LBMM01015011">
    <property type="protein sequence ID" value="KMQ84961.1"/>
    <property type="molecule type" value="Genomic_DNA"/>
</dbReference>
<sequence>MTDAIVFSLSLLDALMRTDYQLFYPGALGPLHISTNNSNTGTPSWNQSFYSSLYQATTLHLQHGMQSFAPLDAERLSEQNGAQSQLELKSSSSSTAGSDDSLDKSDLDENLVDSQDHYKSFRSTPIILELSQKIGSDRSAFVRHATPNSHAVNLDNSRESPLSVVDTLKQDRPTSHRILEAKNTSPSTTTMTTNESAAAENQPPQPQKKKNPYSIEELLKKDESKSPPRRPRLPNIGVVQPCGIVVSKEM</sequence>
<feature type="region of interest" description="Disordered" evidence="1">
    <location>
        <begin position="168"/>
        <end position="250"/>
    </location>
</feature>
<organism evidence="2 3">
    <name type="scientific">Lasius niger</name>
    <name type="common">Black garden ant</name>
    <dbReference type="NCBI Taxonomy" id="67767"/>
    <lineage>
        <taxon>Eukaryota</taxon>
        <taxon>Metazoa</taxon>
        <taxon>Ecdysozoa</taxon>
        <taxon>Arthropoda</taxon>
        <taxon>Hexapoda</taxon>
        <taxon>Insecta</taxon>
        <taxon>Pterygota</taxon>
        <taxon>Neoptera</taxon>
        <taxon>Endopterygota</taxon>
        <taxon>Hymenoptera</taxon>
        <taxon>Apocrita</taxon>
        <taxon>Aculeata</taxon>
        <taxon>Formicoidea</taxon>
        <taxon>Formicidae</taxon>
        <taxon>Formicinae</taxon>
        <taxon>Lasius</taxon>
        <taxon>Lasius</taxon>
    </lineage>
</organism>
<proteinExistence type="predicted"/>
<accession>A0A0J7K444</accession>
<dbReference type="PaxDb" id="67767-A0A0J7K444"/>
<feature type="region of interest" description="Disordered" evidence="1">
    <location>
        <begin position="76"/>
        <end position="107"/>
    </location>
</feature>
<feature type="compositionally biased region" description="Basic and acidic residues" evidence="1">
    <location>
        <begin position="217"/>
        <end position="226"/>
    </location>
</feature>
<dbReference type="Proteomes" id="UP000036403">
    <property type="component" value="Unassembled WGS sequence"/>
</dbReference>
<feature type="compositionally biased region" description="Low complexity" evidence="1">
    <location>
        <begin position="84"/>
        <end position="99"/>
    </location>
</feature>
<dbReference type="STRING" id="67767.A0A0J7K444"/>
<reference evidence="2 3" key="1">
    <citation type="submission" date="2015-04" db="EMBL/GenBank/DDBJ databases">
        <title>Lasius niger genome sequencing.</title>
        <authorList>
            <person name="Konorov E.A."/>
            <person name="Nikitin M.A."/>
            <person name="Kirill M.V."/>
            <person name="Chang P."/>
        </authorList>
    </citation>
    <scope>NUCLEOTIDE SEQUENCE [LARGE SCALE GENOMIC DNA]</scope>
    <source>
        <tissue evidence="2">Whole</tissue>
    </source>
</reference>
<keyword evidence="3" id="KW-1185">Reference proteome</keyword>
<evidence type="ECO:0000313" key="3">
    <source>
        <dbReference type="Proteomes" id="UP000036403"/>
    </source>
</evidence>